<accession>A0A6A4Z5B8</accession>
<dbReference type="SUPFAM" id="SSF56349">
    <property type="entry name" value="DNA breaking-rejoining enzymes"/>
    <property type="match status" value="1"/>
</dbReference>
<dbReference type="EMBL" id="VJMI01020321">
    <property type="protein sequence ID" value="KAF0704820.1"/>
    <property type="molecule type" value="Genomic_DNA"/>
</dbReference>
<organism evidence="2 3">
    <name type="scientific">Aphanomyces astaci</name>
    <name type="common">Crayfish plague agent</name>
    <dbReference type="NCBI Taxonomy" id="112090"/>
    <lineage>
        <taxon>Eukaryota</taxon>
        <taxon>Sar</taxon>
        <taxon>Stramenopiles</taxon>
        <taxon>Oomycota</taxon>
        <taxon>Saprolegniomycetes</taxon>
        <taxon>Saprolegniales</taxon>
        <taxon>Verrucalvaceae</taxon>
        <taxon>Aphanomyces</taxon>
    </lineage>
</organism>
<comment type="caution">
    <text evidence="2">The sequence shown here is derived from an EMBL/GenBank/DDBJ whole genome shotgun (WGS) entry which is preliminary data.</text>
</comment>
<evidence type="ECO:0008006" key="4">
    <source>
        <dbReference type="Google" id="ProtNLM"/>
    </source>
</evidence>
<feature type="non-terminal residue" evidence="2">
    <location>
        <position position="360"/>
    </location>
</feature>
<sequence length="360" mass="39769">MTSRSSFTIEEARRNRISGDTRTGYASGINQVIIWIKLVNKLHLLKQSADGTTGESLDLSQFQYLDFLDFLVWTVRNKPTIKPGTLSGYRSAIKSLYGDESLAVPVEFGDDMKEIFSGLRKTIAQGLQSGRLQDSGKRPLSWSTFERLCYDSMLLSDGGFTHLFLIVTWNLMCRSQSTETISFDHLSLEGDAIGVKFYKTKTKQEGTTVRDPRHCYANPSQPAACIFLALGLYLSCNNQIVPSNLFPGSKQKDRFGKSLARLLCGLDRQSGTGPIQKREIGTHSIRKGVATFACSGTTGGPSIVSVCLRCGWSLGNVMERYFRYEAAGDQFLGRVVAGLPVNSEEFAVLPPYFANNDDAT</sequence>
<dbReference type="VEuPathDB" id="FungiDB:H257_07152"/>
<reference evidence="2 3" key="1">
    <citation type="submission" date="2019-06" db="EMBL/GenBank/DDBJ databases">
        <title>Genomics analysis of Aphanomyces spp. identifies a new class of oomycete effector associated with host adaptation.</title>
        <authorList>
            <person name="Gaulin E."/>
        </authorList>
    </citation>
    <scope>NUCLEOTIDE SEQUENCE [LARGE SCALE GENOMIC DNA]</scope>
    <source>
        <strain evidence="2 3">E</strain>
    </source>
</reference>
<gene>
    <name evidence="2" type="ORF">AaE_014743</name>
</gene>
<dbReference type="Gene3D" id="1.10.443.10">
    <property type="entry name" value="Intergrase catalytic core"/>
    <property type="match status" value="1"/>
</dbReference>
<dbReference type="InterPro" id="IPR011010">
    <property type="entry name" value="DNA_brk_join_enz"/>
</dbReference>
<keyword evidence="1" id="KW-0233">DNA recombination</keyword>
<dbReference type="InterPro" id="IPR013762">
    <property type="entry name" value="Integrase-like_cat_sf"/>
</dbReference>
<name>A0A6A4Z5B8_APHAT</name>
<evidence type="ECO:0000313" key="3">
    <source>
        <dbReference type="Proteomes" id="UP000469452"/>
    </source>
</evidence>
<dbReference type="GO" id="GO:0006310">
    <property type="term" value="P:DNA recombination"/>
    <property type="evidence" value="ECO:0007669"/>
    <property type="project" value="UniProtKB-KW"/>
</dbReference>
<proteinExistence type="predicted"/>
<evidence type="ECO:0000313" key="2">
    <source>
        <dbReference type="EMBL" id="KAF0704820.1"/>
    </source>
</evidence>
<dbReference type="Proteomes" id="UP000469452">
    <property type="component" value="Unassembled WGS sequence"/>
</dbReference>
<dbReference type="GO" id="GO:0015074">
    <property type="term" value="P:DNA integration"/>
    <property type="evidence" value="ECO:0007669"/>
    <property type="project" value="InterPro"/>
</dbReference>
<protein>
    <recommendedName>
        <fullName evidence="4">Core-binding (CB) domain-containing protein</fullName>
    </recommendedName>
</protein>
<dbReference type="AlphaFoldDB" id="A0A6A4Z5B8"/>
<evidence type="ECO:0000256" key="1">
    <source>
        <dbReference type="ARBA" id="ARBA00023172"/>
    </source>
</evidence>
<dbReference type="GO" id="GO:0003677">
    <property type="term" value="F:DNA binding"/>
    <property type="evidence" value="ECO:0007669"/>
    <property type="project" value="InterPro"/>
</dbReference>